<comment type="catalytic activity">
    <reaction evidence="7">
        <text>ATP + H2O + polyamine-[polyamine-binding protein]Side 1 = ADP + phosphate + polyamineSide 2 + [polyamine-binding protein]Side 1.</text>
        <dbReference type="EC" id="7.6.2.11"/>
    </reaction>
</comment>
<comment type="similarity">
    <text evidence="7">Belongs to the ABC transporter superfamily. Spermidine/putrescine importer (TC 3.A.1.11.1) family.</text>
</comment>
<dbReference type="SMART" id="SM00382">
    <property type="entry name" value="AAA"/>
    <property type="match status" value="1"/>
</dbReference>
<dbReference type="GO" id="GO:0005524">
    <property type="term" value="F:ATP binding"/>
    <property type="evidence" value="ECO:0007669"/>
    <property type="project" value="UniProtKB-KW"/>
</dbReference>
<sequence length="382" mass="42377">MTNGRRNGFAAPFGKADTVTETTKDALPISVRNVTKTYGKVFALNDVSLDIRSGEFLTLLGPSGSGKTTLLMVLAGFTRPDRGSLKFGEREVIRTAPHLRDVGMVFQNYALFPHMTVAGNVGYPLRLRNVPKAEAARRIERALETVQLGGYGDRRIDQLSGGQRQRVALARSIVFEPRILLMDEPLSALDKKLRDRMQIELRHLHEKLGMTTVYVTHDQREALTMSDRIAVVNHGRIMQLATPRELYNQPANRFVADFIGDSSFLPVRRQGDVVVFGDQKLILAQPVPDSPTLLLMIRPERIRLLREGSGEGLNLFAATVSEVVYQGDSFLLYARTDDGSEIAMRGAIREGTVSALPAIGERVRLSLDPADTVLIDGEEVRR</sequence>
<evidence type="ECO:0000256" key="6">
    <source>
        <dbReference type="ARBA" id="ARBA00023136"/>
    </source>
</evidence>
<evidence type="ECO:0000256" key="2">
    <source>
        <dbReference type="ARBA" id="ARBA00022475"/>
    </source>
</evidence>
<keyword evidence="1 7" id="KW-0813">Transport</keyword>
<feature type="domain" description="ABC transporter" evidence="8">
    <location>
        <begin position="29"/>
        <end position="259"/>
    </location>
</feature>
<dbReference type="EC" id="7.6.2.11" evidence="7"/>
<dbReference type="InterPro" id="IPR013611">
    <property type="entry name" value="Transp-assoc_OB_typ2"/>
</dbReference>
<comment type="subunit">
    <text evidence="7">The complex is composed of two ATP-binding proteins (PotA), two transmembrane proteins (PotB and PotC) and a solute-binding protein (PotD).</text>
</comment>
<keyword evidence="10" id="KW-1185">Reference proteome</keyword>
<dbReference type="SUPFAM" id="SSF50331">
    <property type="entry name" value="MOP-like"/>
    <property type="match status" value="1"/>
</dbReference>
<dbReference type="Gene3D" id="3.40.50.300">
    <property type="entry name" value="P-loop containing nucleotide triphosphate hydrolases"/>
    <property type="match status" value="1"/>
</dbReference>
<evidence type="ECO:0000313" key="9">
    <source>
        <dbReference type="EMBL" id="GHF58860.1"/>
    </source>
</evidence>
<dbReference type="InterPro" id="IPR003439">
    <property type="entry name" value="ABC_transporter-like_ATP-bd"/>
</dbReference>
<dbReference type="SUPFAM" id="SSF52540">
    <property type="entry name" value="P-loop containing nucleoside triphosphate hydrolases"/>
    <property type="match status" value="1"/>
</dbReference>
<gene>
    <name evidence="7" type="primary">potA</name>
    <name evidence="9" type="ORF">GCM10017056_32850</name>
</gene>
<keyword evidence="3 7" id="KW-0547">Nucleotide-binding</keyword>
<dbReference type="PROSITE" id="PS00211">
    <property type="entry name" value="ABC_TRANSPORTER_1"/>
    <property type="match status" value="1"/>
</dbReference>
<evidence type="ECO:0000259" key="8">
    <source>
        <dbReference type="PROSITE" id="PS50893"/>
    </source>
</evidence>
<reference evidence="9" key="2">
    <citation type="submission" date="2020-09" db="EMBL/GenBank/DDBJ databases">
        <authorList>
            <person name="Sun Q."/>
            <person name="Kim S."/>
        </authorList>
    </citation>
    <scope>NUCLEOTIDE SEQUENCE</scope>
    <source>
        <strain evidence="9">KCTC 42650</strain>
    </source>
</reference>
<dbReference type="PANTHER" id="PTHR42781:SF4">
    <property type="entry name" value="SPERMIDINE_PUTRESCINE IMPORT ATP-BINDING PROTEIN POTA"/>
    <property type="match status" value="1"/>
</dbReference>
<dbReference type="InterPro" id="IPR008995">
    <property type="entry name" value="Mo/tungstate-bd_C_term_dom"/>
</dbReference>
<reference evidence="9" key="1">
    <citation type="journal article" date="2014" name="Int. J. Syst. Evol. Microbiol.">
        <title>Complete genome sequence of Corynebacterium casei LMG S-19264T (=DSM 44701T), isolated from a smear-ripened cheese.</title>
        <authorList>
            <consortium name="US DOE Joint Genome Institute (JGI-PGF)"/>
            <person name="Walter F."/>
            <person name="Albersmeier A."/>
            <person name="Kalinowski J."/>
            <person name="Ruckert C."/>
        </authorList>
    </citation>
    <scope>NUCLEOTIDE SEQUENCE</scope>
    <source>
        <strain evidence="9">KCTC 42650</strain>
    </source>
</reference>
<evidence type="ECO:0000256" key="4">
    <source>
        <dbReference type="ARBA" id="ARBA00022840"/>
    </source>
</evidence>
<dbReference type="Gene3D" id="2.40.50.100">
    <property type="match status" value="1"/>
</dbReference>
<protein>
    <recommendedName>
        <fullName evidence="7">Spermidine/putrescine import ATP-binding protein PotA</fullName>
        <ecNumber evidence="7">7.6.2.11</ecNumber>
    </recommendedName>
</protein>
<evidence type="ECO:0000256" key="3">
    <source>
        <dbReference type="ARBA" id="ARBA00022741"/>
    </source>
</evidence>
<dbReference type="InterPro" id="IPR017871">
    <property type="entry name" value="ABC_transporter-like_CS"/>
</dbReference>
<keyword evidence="5 7" id="KW-1278">Translocase</keyword>
<name>A0A8J3MAP7_9RHOB</name>
<comment type="caution">
    <text evidence="9">The sequence shown here is derived from an EMBL/GenBank/DDBJ whole genome shotgun (WGS) entry which is preliminary data.</text>
</comment>
<evidence type="ECO:0000256" key="1">
    <source>
        <dbReference type="ARBA" id="ARBA00022448"/>
    </source>
</evidence>
<keyword evidence="6 7" id="KW-0472">Membrane</keyword>
<dbReference type="PANTHER" id="PTHR42781">
    <property type="entry name" value="SPERMIDINE/PUTRESCINE IMPORT ATP-BINDING PROTEIN POTA"/>
    <property type="match status" value="1"/>
</dbReference>
<dbReference type="InterPro" id="IPR003593">
    <property type="entry name" value="AAA+_ATPase"/>
</dbReference>
<comment type="function">
    <text evidence="7">Part of the ABC transporter complex PotABCD involved in spermidine/putrescine import. Responsible for energy coupling to the transport system.</text>
</comment>
<dbReference type="InterPro" id="IPR050093">
    <property type="entry name" value="ABC_SmlMolc_Importer"/>
</dbReference>
<dbReference type="Pfam" id="PF08402">
    <property type="entry name" value="TOBE_2"/>
    <property type="match status" value="1"/>
</dbReference>
<dbReference type="Proteomes" id="UP000626220">
    <property type="component" value="Unassembled WGS sequence"/>
</dbReference>
<dbReference type="GO" id="GO:0015847">
    <property type="term" value="P:putrescine transport"/>
    <property type="evidence" value="ECO:0007669"/>
    <property type="project" value="UniProtKB-ARBA"/>
</dbReference>
<dbReference type="InterPro" id="IPR027417">
    <property type="entry name" value="P-loop_NTPase"/>
</dbReference>
<dbReference type="GO" id="GO:0015417">
    <property type="term" value="F:ABC-type polyamine transporter activity"/>
    <property type="evidence" value="ECO:0007669"/>
    <property type="project" value="UniProtKB-EC"/>
</dbReference>
<evidence type="ECO:0000256" key="5">
    <source>
        <dbReference type="ARBA" id="ARBA00022967"/>
    </source>
</evidence>
<evidence type="ECO:0000313" key="10">
    <source>
        <dbReference type="Proteomes" id="UP000626220"/>
    </source>
</evidence>
<dbReference type="PROSITE" id="PS50893">
    <property type="entry name" value="ABC_TRANSPORTER_2"/>
    <property type="match status" value="1"/>
</dbReference>
<keyword evidence="2 7" id="KW-1003">Cell membrane</keyword>
<keyword evidence="4 7" id="KW-0067">ATP-binding</keyword>
<dbReference type="EMBL" id="BNCJ01000010">
    <property type="protein sequence ID" value="GHF58860.1"/>
    <property type="molecule type" value="Genomic_DNA"/>
</dbReference>
<dbReference type="GO" id="GO:0016887">
    <property type="term" value="F:ATP hydrolysis activity"/>
    <property type="evidence" value="ECO:0007669"/>
    <property type="project" value="InterPro"/>
</dbReference>
<dbReference type="InterPro" id="IPR005893">
    <property type="entry name" value="PotA-like"/>
</dbReference>
<proteinExistence type="inferred from homology"/>
<dbReference type="NCBIfam" id="TIGR01187">
    <property type="entry name" value="potA"/>
    <property type="match status" value="1"/>
</dbReference>
<organism evidence="9 10">
    <name type="scientific">Seohaeicola zhoushanensis</name>
    <dbReference type="NCBI Taxonomy" id="1569283"/>
    <lineage>
        <taxon>Bacteria</taxon>
        <taxon>Pseudomonadati</taxon>
        <taxon>Pseudomonadota</taxon>
        <taxon>Alphaproteobacteria</taxon>
        <taxon>Rhodobacterales</taxon>
        <taxon>Roseobacteraceae</taxon>
        <taxon>Seohaeicola</taxon>
    </lineage>
</organism>
<dbReference type="AlphaFoldDB" id="A0A8J3MAP7"/>
<dbReference type="GO" id="GO:0043190">
    <property type="term" value="C:ATP-binding cassette (ABC) transporter complex"/>
    <property type="evidence" value="ECO:0007669"/>
    <property type="project" value="InterPro"/>
</dbReference>
<dbReference type="FunFam" id="3.40.50.300:FF:000133">
    <property type="entry name" value="Spermidine/putrescine import ATP-binding protein PotA"/>
    <property type="match status" value="1"/>
</dbReference>
<dbReference type="Pfam" id="PF00005">
    <property type="entry name" value="ABC_tran"/>
    <property type="match status" value="1"/>
</dbReference>
<accession>A0A8J3MAP7</accession>
<evidence type="ECO:0000256" key="7">
    <source>
        <dbReference type="RuleBase" id="RU364083"/>
    </source>
</evidence>